<gene>
    <name evidence="2" type="ORF">DXC34_01320</name>
</gene>
<dbReference type="AlphaFoldDB" id="A0A3E4UUG3"/>
<dbReference type="SUPFAM" id="SSF47781">
    <property type="entry name" value="RuvA domain 2-like"/>
    <property type="match status" value="1"/>
</dbReference>
<dbReference type="Proteomes" id="UP000261223">
    <property type="component" value="Unassembled WGS sequence"/>
</dbReference>
<reference evidence="2 3" key="1">
    <citation type="submission" date="2018-08" db="EMBL/GenBank/DDBJ databases">
        <title>A genome reference for cultivated species of the human gut microbiota.</title>
        <authorList>
            <person name="Zou Y."/>
            <person name="Xue W."/>
            <person name="Luo G."/>
        </authorList>
    </citation>
    <scope>NUCLEOTIDE SEQUENCE [LARGE SCALE GENOMIC DNA]</scope>
    <source>
        <strain evidence="2 3">TF03-6</strain>
    </source>
</reference>
<evidence type="ECO:0000313" key="3">
    <source>
        <dbReference type="Proteomes" id="UP000261223"/>
    </source>
</evidence>
<dbReference type="InterPro" id="IPR010994">
    <property type="entry name" value="RuvA_2-like"/>
</dbReference>
<accession>A0A3E4UUG3</accession>
<evidence type="ECO:0000313" key="2">
    <source>
        <dbReference type="EMBL" id="RGM16385.1"/>
    </source>
</evidence>
<evidence type="ECO:0000256" key="1">
    <source>
        <dbReference type="SAM" id="Coils"/>
    </source>
</evidence>
<protein>
    <submittedName>
        <fullName evidence="2">Helix-hairpin-helix domain-containing protein</fullName>
    </submittedName>
</protein>
<proteinExistence type="predicted"/>
<dbReference type="EMBL" id="QSSV01000001">
    <property type="protein sequence ID" value="RGM16385.1"/>
    <property type="molecule type" value="Genomic_DNA"/>
</dbReference>
<dbReference type="RefSeq" id="WP_117740948.1">
    <property type="nucleotide sequence ID" value="NZ_QSSV01000001.1"/>
</dbReference>
<sequence length="674" mass="77626">MTLIKIGVFMSMLLITPMLVAQNATLSLWEENLEQLSADEEERNWEDELETLSARLQEAVNINAATKRQLEEFPFLTDIQIENILAYVYINGQMQTLYELQLVAEMDRQTIELLLPFVCIKTVEGPSRYPSLKTVLKYAGQEVLTRLDIPLYTRKGYEKNYLGPAVYHSLRYSFRYGDYFQAGITGEKDAGEPFFALHDKKGYDYYSFYGLLKNRGRLKALALGNYKLGFGQGLVIGTDFGLGKTFSMSASEFRRGGIRKHSSTDSYNYFRGTAVTVEILRFLELSAFYSHRSMDGVVKGGKIASIYKTGLHRTEKEADKMNAFVMQSAGGNLTYEKNRLKVGVTGIYYRFSHPYEPDLKKYAKYNLHGNDFYNLGVDYKYRWGRLVWVGEGAVGKQGYALLNQLKYKILTGYQLLLIHRCYSHDYWSFFGRAFGEGSAPQNENGWYLAAEAAPWAHWKFFASLDMFSFPWWKYRISKASQGIDGMFQATYSPQKDLLLYLNYRYKRKERDVSGTGGKVTLPVFHHKLRCRLAYTPGAFSCRTTVDYNYFRQQSGEGHEFEGKQGWQCTQSCAYTFSGFPLAVFVQGTYFHTDDYDSRIYASEKGLVYTFYTPSFYGSGFRYSAHIRCDLNKTFMFLVKFGQTAYRDRETIGSGNDLIEGNTKTDLQMQFRVKF</sequence>
<dbReference type="Pfam" id="PF12836">
    <property type="entry name" value="HHH_3"/>
    <property type="match status" value="1"/>
</dbReference>
<keyword evidence="1" id="KW-0175">Coiled coil</keyword>
<name>A0A3E4UUG3_BACSE</name>
<organism evidence="2 3">
    <name type="scientific">Bacteroides stercoris</name>
    <dbReference type="NCBI Taxonomy" id="46506"/>
    <lineage>
        <taxon>Bacteria</taxon>
        <taxon>Pseudomonadati</taxon>
        <taxon>Bacteroidota</taxon>
        <taxon>Bacteroidia</taxon>
        <taxon>Bacteroidales</taxon>
        <taxon>Bacteroidaceae</taxon>
        <taxon>Bacteroides</taxon>
    </lineage>
</organism>
<comment type="caution">
    <text evidence="2">The sequence shown here is derived from an EMBL/GenBank/DDBJ whole genome shotgun (WGS) entry which is preliminary data.</text>
</comment>
<feature type="coiled-coil region" evidence="1">
    <location>
        <begin position="19"/>
        <end position="69"/>
    </location>
</feature>